<evidence type="ECO:0000256" key="7">
    <source>
        <dbReference type="ARBA" id="ARBA00022642"/>
    </source>
</evidence>
<accession>A0A3E4Q364</accession>
<dbReference type="RefSeq" id="WP_117658656.1">
    <property type="nucleotide sequence ID" value="NZ_QSRA01000001.1"/>
</dbReference>
<evidence type="ECO:0000256" key="1">
    <source>
        <dbReference type="ARBA" id="ARBA00001974"/>
    </source>
</evidence>
<dbReference type="InterPro" id="IPR003953">
    <property type="entry name" value="FAD-dep_OxRdtase_2_FAD-bd"/>
</dbReference>
<name>A0A3E4Q364_9FIRM</name>
<dbReference type="FunFam" id="3.90.700.10:FF:000002">
    <property type="entry name" value="L-aspartate oxidase"/>
    <property type="match status" value="1"/>
</dbReference>
<keyword evidence="7" id="KW-0662">Pyridine nucleotide biosynthesis</keyword>
<evidence type="ECO:0000256" key="8">
    <source>
        <dbReference type="ARBA" id="ARBA00022827"/>
    </source>
</evidence>
<evidence type="ECO:0000256" key="10">
    <source>
        <dbReference type="ARBA" id="ARBA00030386"/>
    </source>
</evidence>
<reference evidence="13 14" key="1">
    <citation type="submission" date="2018-08" db="EMBL/GenBank/DDBJ databases">
        <title>A genome reference for cultivated species of the human gut microbiota.</title>
        <authorList>
            <person name="Zou Y."/>
            <person name="Xue W."/>
            <person name="Luo G."/>
        </authorList>
    </citation>
    <scope>NUCLEOTIDE SEQUENCE [LARGE SCALE GENOMIC DNA]</scope>
    <source>
        <strain evidence="13 14">TF09-3</strain>
    </source>
</reference>
<dbReference type="EC" id="1.4.3.16" evidence="4"/>
<dbReference type="PANTHER" id="PTHR42716">
    <property type="entry name" value="L-ASPARTATE OXIDASE"/>
    <property type="match status" value="1"/>
</dbReference>
<keyword evidence="8" id="KW-0274">FAD</keyword>
<comment type="caution">
    <text evidence="13">The sequence shown here is derived from an EMBL/GenBank/DDBJ whole genome shotgun (WGS) entry which is preliminary data.</text>
</comment>
<dbReference type="Gene3D" id="3.50.50.60">
    <property type="entry name" value="FAD/NAD(P)-binding domain"/>
    <property type="match status" value="1"/>
</dbReference>
<dbReference type="GO" id="GO:0034628">
    <property type="term" value="P:'de novo' NAD+ biosynthetic process from L-aspartate"/>
    <property type="evidence" value="ECO:0007669"/>
    <property type="project" value="TreeGrafter"/>
</dbReference>
<dbReference type="SUPFAM" id="SSF51905">
    <property type="entry name" value="FAD/NAD(P)-binding domain"/>
    <property type="match status" value="1"/>
</dbReference>
<dbReference type="Pfam" id="PF00890">
    <property type="entry name" value="FAD_binding_2"/>
    <property type="match status" value="1"/>
</dbReference>
<comment type="cofactor">
    <cofactor evidence="1">
        <name>FAD</name>
        <dbReference type="ChEBI" id="CHEBI:57692"/>
    </cofactor>
</comment>
<evidence type="ECO:0000256" key="9">
    <source>
        <dbReference type="ARBA" id="ARBA00023002"/>
    </source>
</evidence>
<dbReference type="NCBIfam" id="NF004820">
    <property type="entry name" value="PRK06175.1"/>
    <property type="match status" value="1"/>
</dbReference>
<keyword evidence="6" id="KW-0285">Flavoprotein</keyword>
<evidence type="ECO:0000256" key="5">
    <source>
        <dbReference type="ARBA" id="ARBA00021901"/>
    </source>
</evidence>
<dbReference type="InterPro" id="IPR027477">
    <property type="entry name" value="Succ_DH/fumarate_Rdtase_cat_sf"/>
</dbReference>
<dbReference type="AlphaFoldDB" id="A0A3E4Q364"/>
<dbReference type="Gene3D" id="3.90.700.10">
    <property type="entry name" value="Succinate dehydrogenase/fumarate reductase flavoprotein, catalytic domain"/>
    <property type="match status" value="1"/>
</dbReference>
<comment type="catalytic activity">
    <reaction evidence="11">
        <text>L-aspartate + O2 = iminosuccinate + H2O2</text>
        <dbReference type="Rhea" id="RHEA:25876"/>
        <dbReference type="ChEBI" id="CHEBI:15379"/>
        <dbReference type="ChEBI" id="CHEBI:16240"/>
        <dbReference type="ChEBI" id="CHEBI:29991"/>
        <dbReference type="ChEBI" id="CHEBI:77875"/>
        <dbReference type="EC" id="1.4.3.16"/>
    </reaction>
    <physiologicalReaction direction="left-to-right" evidence="11">
        <dbReference type="Rhea" id="RHEA:25877"/>
    </physiologicalReaction>
</comment>
<evidence type="ECO:0000259" key="12">
    <source>
        <dbReference type="Pfam" id="PF00890"/>
    </source>
</evidence>
<dbReference type="UniPathway" id="UPA00253">
    <property type="reaction ID" value="UER00326"/>
</dbReference>
<dbReference type="InterPro" id="IPR036188">
    <property type="entry name" value="FAD/NAD-bd_sf"/>
</dbReference>
<dbReference type="SUPFAM" id="SSF56425">
    <property type="entry name" value="Succinate dehydrogenase/fumarate reductase flavoprotein, catalytic domain"/>
    <property type="match status" value="1"/>
</dbReference>
<gene>
    <name evidence="13" type="ORF">DXC93_00800</name>
</gene>
<dbReference type="GO" id="GO:0033765">
    <property type="term" value="F:steroid dehydrogenase activity, acting on the CH-CH group of donors"/>
    <property type="evidence" value="ECO:0007669"/>
    <property type="project" value="UniProtKB-ARBA"/>
</dbReference>
<comment type="pathway">
    <text evidence="2">Cofactor biosynthesis; NAD(+) biosynthesis; iminoaspartate from L-aspartate (oxidase route): step 1/1.</text>
</comment>
<keyword evidence="9 13" id="KW-0560">Oxidoreductase</keyword>
<sequence>MNQTDNMKNVSKSKENNLQADVVIVGTGVGGCFSALNLSEDLSIIMITKSDLESSDSFLAQGGICVLHDDDDYDSYFEDTMRAGHYENRKESVDIMIRGSQDVIHDLIGYGVDFAKEDGKLLYTREGAHSRPRILFHEDITGKEITSKLLAQIKTRKNIQIMEYTTMTDILISKGACAGIEAETSDHKKIYIRADQTIFASGGIGGRYKHSTNFPHLTGDAIDIAKKHGIRLEHLDYVQVHPTTLYSKKPGRRFLISESVRGEGALLYDKNGNRFIDELLPRDVVTKAIQEQMKKDGTDHVWLSLEKIPKEIILSHFPNIYLHCLEEGYDATKEWIPVVPAQHYFMGGIWVDSDSHTSMPNLYAVGETSCNGVHGKNRLASNSLLESLVFAKRAAREIMSEKQMNKVTA</sequence>
<evidence type="ECO:0000256" key="3">
    <source>
        <dbReference type="ARBA" id="ARBA00008562"/>
    </source>
</evidence>
<evidence type="ECO:0000256" key="4">
    <source>
        <dbReference type="ARBA" id="ARBA00012173"/>
    </source>
</evidence>
<evidence type="ECO:0000313" key="13">
    <source>
        <dbReference type="EMBL" id="RGK86395.1"/>
    </source>
</evidence>
<proteinExistence type="inferred from homology"/>
<dbReference type="PANTHER" id="PTHR42716:SF2">
    <property type="entry name" value="L-ASPARTATE OXIDASE, CHLOROPLASTIC"/>
    <property type="match status" value="1"/>
</dbReference>
<dbReference type="GO" id="GO:0008734">
    <property type="term" value="F:L-aspartate oxidase activity"/>
    <property type="evidence" value="ECO:0007669"/>
    <property type="project" value="UniProtKB-EC"/>
</dbReference>
<dbReference type="Proteomes" id="UP000261324">
    <property type="component" value="Unassembled WGS sequence"/>
</dbReference>
<evidence type="ECO:0000313" key="14">
    <source>
        <dbReference type="Proteomes" id="UP000261324"/>
    </source>
</evidence>
<dbReference type="EMBL" id="QSRA01000001">
    <property type="protein sequence ID" value="RGK86395.1"/>
    <property type="molecule type" value="Genomic_DNA"/>
</dbReference>
<evidence type="ECO:0000256" key="11">
    <source>
        <dbReference type="ARBA" id="ARBA00048305"/>
    </source>
</evidence>
<dbReference type="PRINTS" id="PR00368">
    <property type="entry name" value="FADPNR"/>
</dbReference>
<protein>
    <recommendedName>
        <fullName evidence="5">L-aspartate oxidase</fullName>
        <ecNumber evidence="4">1.4.3.16</ecNumber>
    </recommendedName>
    <alternativeName>
        <fullName evidence="10">Quinolinate synthase B</fullName>
    </alternativeName>
</protein>
<dbReference type="InterPro" id="IPR005288">
    <property type="entry name" value="NadB"/>
</dbReference>
<comment type="similarity">
    <text evidence="3">Belongs to the FAD-dependent oxidoreductase 2 family. NadB subfamily.</text>
</comment>
<evidence type="ECO:0000256" key="6">
    <source>
        <dbReference type="ARBA" id="ARBA00022630"/>
    </source>
</evidence>
<evidence type="ECO:0000256" key="2">
    <source>
        <dbReference type="ARBA" id="ARBA00004950"/>
    </source>
</evidence>
<feature type="domain" description="FAD-dependent oxidoreductase 2 FAD-binding" evidence="12">
    <location>
        <begin position="21"/>
        <end position="384"/>
    </location>
</feature>
<organism evidence="13 14">
    <name type="scientific">Dorea formicigenerans</name>
    <dbReference type="NCBI Taxonomy" id="39486"/>
    <lineage>
        <taxon>Bacteria</taxon>
        <taxon>Bacillati</taxon>
        <taxon>Bacillota</taxon>
        <taxon>Clostridia</taxon>
        <taxon>Lachnospirales</taxon>
        <taxon>Lachnospiraceae</taxon>
        <taxon>Dorea</taxon>
    </lineage>
</organism>